<dbReference type="SUPFAM" id="SSF55718">
    <property type="entry name" value="SCP-like"/>
    <property type="match status" value="1"/>
</dbReference>
<dbReference type="OrthoDB" id="9804656at2"/>
<comment type="caution">
    <text evidence="2">The sequence shown here is derived from an EMBL/GenBank/DDBJ whole genome shotgun (WGS) entry which is preliminary data.</text>
</comment>
<evidence type="ECO:0000313" key="2">
    <source>
        <dbReference type="EMBL" id="GCF08053.1"/>
    </source>
</evidence>
<accession>A0A5A5TAL6</accession>
<dbReference type="Pfam" id="PF02036">
    <property type="entry name" value="SCP2"/>
    <property type="match status" value="1"/>
</dbReference>
<dbReference type="EMBL" id="BIXY01000018">
    <property type="protein sequence ID" value="GCF08053.1"/>
    <property type="molecule type" value="Genomic_DNA"/>
</dbReference>
<dbReference type="Gene3D" id="3.30.1050.10">
    <property type="entry name" value="SCP2 sterol-binding domain"/>
    <property type="match status" value="1"/>
</dbReference>
<dbReference type="GO" id="GO:0005829">
    <property type="term" value="C:cytosol"/>
    <property type="evidence" value="ECO:0007669"/>
    <property type="project" value="TreeGrafter"/>
</dbReference>
<reference evidence="2 3" key="1">
    <citation type="submission" date="2019-01" db="EMBL/GenBank/DDBJ databases">
        <title>Draft genome sequence of Dictyobacter sp. Uno17.</title>
        <authorList>
            <person name="Wang C.M."/>
            <person name="Zheng Y."/>
            <person name="Sakai Y."/>
            <person name="Abe K."/>
            <person name="Yokota A."/>
            <person name="Yabe S."/>
        </authorList>
    </citation>
    <scope>NUCLEOTIDE SEQUENCE [LARGE SCALE GENOMIC DNA]</scope>
    <source>
        <strain evidence="2 3">Uno17</strain>
    </source>
</reference>
<proteinExistence type="predicted"/>
<keyword evidence="3" id="KW-1185">Reference proteome</keyword>
<dbReference type="InterPro" id="IPR003033">
    <property type="entry name" value="SCP2_sterol-bd_dom"/>
</dbReference>
<dbReference type="Proteomes" id="UP000322530">
    <property type="component" value="Unassembled WGS sequence"/>
</dbReference>
<organism evidence="2 3">
    <name type="scientific">Dictyobacter arantiisoli</name>
    <dbReference type="NCBI Taxonomy" id="2014874"/>
    <lineage>
        <taxon>Bacteria</taxon>
        <taxon>Bacillati</taxon>
        <taxon>Chloroflexota</taxon>
        <taxon>Ktedonobacteria</taxon>
        <taxon>Ktedonobacterales</taxon>
        <taxon>Dictyobacteraceae</taxon>
        <taxon>Dictyobacter</taxon>
    </lineage>
</organism>
<dbReference type="PANTHER" id="PTHR10094:SF25">
    <property type="entry name" value="SCP2 STEROL-BINDING DOMAIN-CONTAINING PROTEIN 1"/>
    <property type="match status" value="1"/>
</dbReference>
<dbReference type="PANTHER" id="PTHR10094">
    <property type="entry name" value="STEROL CARRIER PROTEIN 2 SCP-2 FAMILY PROTEIN"/>
    <property type="match status" value="1"/>
</dbReference>
<dbReference type="AlphaFoldDB" id="A0A5A5TAL6"/>
<evidence type="ECO:0000259" key="1">
    <source>
        <dbReference type="Pfam" id="PF02036"/>
    </source>
</evidence>
<feature type="domain" description="SCP2" evidence="1">
    <location>
        <begin position="16"/>
        <end position="104"/>
    </location>
</feature>
<dbReference type="InterPro" id="IPR036527">
    <property type="entry name" value="SCP2_sterol-bd_dom_sf"/>
</dbReference>
<name>A0A5A5TAL6_9CHLR</name>
<protein>
    <submittedName>
        <fullName evidence="2">Sterol-binding protein</fullName>
    </submittedName>
</protein>
<gene>
    <name evidence="2" type="ORF">KDI_16170</name>
</gene>
<sequence>MKVVDTFPALQNLFNPGAAAGLNKSIQLHVTGSDAGDYAIHIHDQKCELVPPASVKPDLTLSVSDQDWIAVTQGQLDPMKAFLSGKIKATGDMMLAMKIPALFKLQ</sequence>
<evidence type="ECO:0000313" key="3">
    <source>
        <dbReference type="Proteomes" id="UP000322530"/>
    </source>
</evidence>
<dbReference type="RefSeq" id="WP_149401051.1">
    <property type="nucleotide sequence ID" value="NZ_BIXY01000018.1"/>
</dbReference>